<accession>A0ABY9P7K5</accession>
<dbReference type="RefSeq" id="WP_309151799.1">
    <property type="nucleotide sequence ID" value="NZ_CP133568.1"/>
</dbReference>
<sequence>MSTIMAQRAVERRRLYRRANSAPMSKKSSKNHLLARNFSTLFTHYFFDCDGVPRMAADALRRQLDSLRASIDPACTQAAAAGGAARILDVTTRA</sequence>
<dbReference type="Proteomes" id="UP001229313">
    <property type="component" value="Chromosome"/>
</dbReference>
<evidence type="ECO:0000313" key="1">
    <source>
        <dbReference type="EMBL" id="WMT02866.1"/>
    </source>
</evidence>
<reference evidence="1 2" key="1">
    <citation type="submission" date="2023-08" db="EMBL/GenBank/DDBJ databases">
        <title>The whole genome sequence of Lysobacter yananisis.</title>
        <authorList>
            <person name="Sun H."/>
        </authorList>
    </citation>
    <scope>NUCLEOTIDE SEQUENCE [LARGE SCALE GENOMIC DNA]</scope>
    <source>
        <strain evidence="1 2">SNNU513</strain>
    </source>
</reference>
<dbReference type="EMBL" id="CP133568">
    <property type="protein sequence ID" value="WMT02866.1"/>
    <property type="molecule type" value="Genomic_DNA"/>
</dbReference>
<gene>
    <name evidence="1" type="ORF">RDV84_23370</name>
</gene>
<protein>
    <submittedName>
        <fullName evidence="1">Uncharacterized protein</fullName>
    </submittedName>
</protein>
<organism evidence="1 2">
    <name type="scientific">Lysobacter yananisis</name>
    <dbReference type="NCBI Taxonomy" id="1003114"/>
    <lineage>
        <taxon>Bacteria</taxon>
        <taxon>Pseudomonadati</taxon>
        <taxon>Pseudomonadota</taxon>
        <taxon>Gammaproteobacteria</taxon>
        <taxon>Lysobacterales</taxon>
        <taxon>Lysobacteraceae</taxon>
        <taxon>Lysobacter</taxon>
    </lineage>
</organism>
<name>A0ABY9P7K5_9GAMM</name>
<proteinExistence type="predicted"/>
<evidence type="ECO:0000313" key="2">
    <source>
        <dbReference type="Proteomes" id="UP001229313"/>
    </source>
</evidence>
<keyword evidence="2" id="KW-1185">Reference proteome</keyword>